<feature type="compositionally biased region" description="Polar residues" evidence="1">
    <location>
        <begin position="517"/>
        <end position="533"/>
    </location>
</feature>
<sequence length="877" mass="95353">MQTKPHSDPVVLFATKPDLNELCALSVRVEQGTAFSTTQPRILKCRELIFTEPDVIASPSNDQFDCFNVVLPQTLYKTGRLQSRLRSNNLQASKAFRVNQAVYQACLRYSLLARLAPAWNKAGDWLIQGRDFLSHTGGANAVKCELVANSDELYISVCAAVLRLAPLQLADLNLSALELQSLAYNAEHGTGQLTLHNAWCRVMPSLKKGRLCSISLSIPDDSPFSSYRELKRHWKNSYGFRLPETDEDMFFGQISFWGMGGKQFTYPSVCLRSEPLQCVPRVEPKPILSAFLQDLHSKLPSACGHLLRFQPQVRHTVSTLYSAAQEVKGPGPNLSKRSNPGSGRVALRDPRHLAMMNRASQPSNQPTRLATLKASVARHSNTGSSSYASSSQMSQPRPQSQVYAGKDPENVDPSVFPEASQPLSQSQTQGGGDDRRAQMFAGPSQPVSQTQGMTETHSGTWAQMSKMCPTPGGTRPTSSRKDLSLKKPARIQAAEDALTDHELDRSKVPAADRETEQTTAANERPTVQKNAPQKQRVAELPSISARDDTLSQFQRNFAKGDAGCSHNRRPGNQCPTDLVHAAENRLAIDDINPGENRSATQKIVPIFRPCMKKQASNQGTQGTNATQGLGASSTKLIPTFRPRLTKPSNPLARPLHPTQSTQRLTPTNPSNTALVSCPLVTSSTEERDTTHSQPINTRFPAPKVPTFQAREPLVPSKSVKSPSLKTLGSKTSHGPVSVAGKLKQKMTSGGIKVASIKSPAVMQNHKIGSSPVVPSPGGFTGGTGSQVLPSTPGGSQGKRKSDAQSNNEGGDKKARNKPQVQDVDVDTMARSDQLGKVNTVTLISWLKERGVHCKTKDKKADLVDRVKVFLTITSNEP</sequence>
<keyword evidence="4" id="KW-1185">Reference proteome</keyword>
<feature type="compositionally biased region" description="Polar residues" evidence="1">
    <location>
        <begin position="657"/>
        <end position="683"/>
    </location>
</feature>
<feature type="region of interest" description="Disordered" evidence="1">
    <location>
        <begin position="326"/>
        <end position="346"/>
    </location>
</feature>
<dbReference type="EMBL" id="JBAMIC010000001">
    <property type="protein sequence ID" value="KAK7115259.1"/>
    <property type="molecule type" value="Genomic_DNA"/>
</dbReference>
<evidence type="ECO:0000259" key="2">
    <source>
        <dbReference type="Pfam" id="PF15813"/>
    </source>
</evidence>
<feature type="region of interest" description="Disordered" evidence="1">
    <location>
        <begin position="376"/>
        <end position="546"/>
    </location>
</feature>
<protein>
    <recommendedName>
        <fullName evidence="2">DUF4708 domain-containing protein</fullName>
    </recommendedName>
</protein>
<dbReference type="Proteomes" id="UP001374579">
    <property type="component" value="Unassembled WGS sequence"/>
</dbReference>
<accession>A0AAN9C0W6</accession>
<feature type="compositionally biased region" description="Low complexity" evidence="1">
    <location>
        <begin position="768"/>
        <end position="777"/>
    </location>
</feature>
<dbReference type="InterPro" id="IPR031643">
    <property type="entry name" value="DUF4708"/>
</dbReference>
<feature type="domain" description="DUF4708" evidence="2">
    <location>
        <begin position="12"/>
        <end position="280"/>
    </location>
</feature>
<dbReference type="AlphaFoldDB" id="A0AAN9C0W6"/>
<dbReference type="PANTHER" id="PTHR28495:SF1">
    <property type="entry name" value="GENE, 17266-RELATED"/>
    <property type="match status" value="1"/>
</dbReference>
<evidence type="ECO:0000313" key="3">
    <source>
        <dbReference type="EMBL" id="KAK7115259.1"/>
    </source>
</evidence>
<feature type="compositionally biased region" description="Basic and acidic residues" evidence="1">
    <location>
        <begin position="498"/>
        <end position="516"/>
    </location>
</feature>
<dbReference type="PANTHER" id="PTHR28495">
    <property type="entry name" value="HYPOTHETICAL PROTEIN LOC100359752"/>
    <property type="match status" value="1"/>
</dbReference>
<gene>
    <name evidence="3" type="ORF">V1264_001168</name>
</gene>
<feature type="region of interest" description="Disordered" evidence="1">
    <location>
        <begin position="640"/>
        <end position="736"/>
    </location>
</feature>
<evidence type="ECO:0000256" key="1">
    <source>
        <dbReference type="SAM" id="MobiDB-lite"/>
    </source>
</evidence>
<feature type="region of interest" description="Disordered" evidence="1">
    <location>
        <begin position="766"/>
        <end position="831"/>
    </location>
</feature>
<dbReference type="Pfam" id="PF15813">
    <property type="entry name" value="DUF4708"/>
    <property type="match status" value="1"/>
</dbReference>
<organism evidence="3 4">
    <name type="scientific">Littorina saxatilis</name>
    <dbReference type="NCBI Taxonomy" id="31220"/>
    <lineage>
        <taxon>Eukaryota</taxon>
        <taxon>Metazoa</taxon>
        <taxon>Spiralia</taxon>
        <taxon>Lophotrochozoa</taxon>
        <taxon>Mollusca</taxon>
        <taxon>Gastropoda</taxon>
        <taxon>Caenogastropoda</taxon>
        <taxon>Littorinimorpha</taxon>
        <taxon>Littorinoidea</taxon>
        <taxon>Littorinidae</taxon>
        <taxon>Littorina</taxon>
    </lineage>
</organism>
<feature type="region of interest" description="Disordered" evidence="1">
    <location>
        <begin position="614"/>
        <end position="633"/>
    </location>
</feature>
<feature type="compositionally biased region" description="Polar residues" evidence="1">
    <location>
        <begin position="445"/>
        <end position="463"/>
    </location>
</feature>
<comment type="caution">
    <text evidence="3">The sequence shown here is derived from an EMBL/GenBank/DDBJ whole genome shotgun (WGS) entry which is preliminary data.</text>
</comment>
<reference evidence="3 4" key="1">
    <citation type="submission" date="2024-02" db="EMBL/GenBank/DDBJ databases">
        <title>Chromosome-scale genome assembly of the rough periwinkle Littorina saxatilis.</title>
        <authorList>
            <person name="De Jode A."/>
            <person name="Faria R."/>
            <person name="Formenti G."/>
            <person name="Sims Y."/>
            <person name="Smith T.P."/>
            <person name="Tracey A."/>
            <person name="Wood J.M.D."/>
            <person name="Zagrodzka Z.B."/>
            <person name="Johannesson K."/>
            <person name="Butlin R.K."/>
            <person name="Leder E.H."/>
        </authorList>
    </citation>
    <scope>NUCLEOTIDE SEQUENCE [LARGE SCALE GENOMIC DNA]</scope>
    <source>
        <strain evidence="3">Snail1</strain>
        <tissue evidence="3">Muscle</tissue>
    </source>
</reference>
<name>A0AAN9C0W6_9CAEN</name>
<feature type="compositionally biased region" description="Low complexity" evidence="1">
    <location>
        <begin position="712"/>
        <end position="725"/>
    </location>
</feature>
<proteinExistence type="predicted"/>
<feature type="compositionally biased region" description="Low complexity" evidence="1">
    <location>
        <begin position="380"/>
        <end position="401"/>
    </location>
</feature>
<evidence type="ECO:0000313" key="4">
    <source>
        <dbReference type="Proteomes" id="UP001374579"/>
    </source>
</evidence>